<accession>A0A7S1V7Y7</accession>
<dbReference type="Gene3D" id="1.25.40.20">
    <property type="entry name" value="Ankyrin repeat-containing domain"/>
    <property type="match status" value="1"/>
</dbReference>
<dbReference type="PROSITE" id="PS50297">
    <property type="entry name" value="ANK_REP_REGION"/>
    <property type="match status" value="1"/>
</dbReference>
<gene>
    <name evidence="3" type="ORF">GOCE00092_LOCUS16939</name>
</gene>
<dbReference type="EMBL" id="HBGK01032405">
    <property type="protein sequence ID" value="CAD9291069.1"/>
    <property type="molecule type" value="Transcribed_RNA"/>
</dbReference>
<protein>
    <submittedName>
        <fullName evidence="3">Uncharacterized protein</fullName>
    </submittedName>
</protein>
<name>A0A7S1V7Y7_9STRA</name>
<dbReference type="InterPro" id="IPR036770">
    <property type="entry name" value="Ankyrin_rpt-contain_sf"/>
</dbReference>
<feature type="compositionally biased region" description="Acidic residues" evidence="2">
    <location>
        <begin position="235"/>
        <end position="247"/>
    </location>
</feature>
<sequence>MSDNFGRTPLHLACEDGDLDVIQYLIEERGVDVGAKSEEIGSTLEHAVMNHETPRLQAVLAYLLPLCPVDKEVIADVFKTEYDSFRNVPWPVKAMVLKHVSERRLKGAASTHSRGKFSFDANPLRGVFCCPLPSTDAYQESISELVSQRNPKKSLASVLDDFCRVPLHHAIEACVRDEHVTPKIVLMVLEEEPRAAAIRDPITCLFPFEAVAAACVGAEVAYVGSGADEARRGDEEDSVTDSDDEECSISSDATIGELPDDDESWLELMYQLLRYDPSFVRSRGLGFSFRKQCQKLA</sequence>
<dbReference type="SUPFAM" id="SSF48403">
    <property type="entry name" value="Ankyrin repeat"/>
    <property type="match status" value="1"/>
</dbReference>
<keyword evidence="1" id="KW-0040">ANK repeat</keyword>
<feature type="repeat" description="ANK" evidence="1">
    <location>
        <begin position="5"/>
        <end position="38"/>
    </location>
</feature>
<feature type="region of interest" description="Disordered" evidence="2">
    <location>
        <begin position="227"/>
        <end position="247"/>
    </location>
</feature>
<evidence type="ECO:0000256" key="2">
    <source>
        <dbReference type="SAM" id="MobiDB-lite"/>
    </source>
</evidence>
<dbReference type="PROSITE" id="PS50088">
    <property type="entry name" value="ANK_REPEAT"/>
    <property type="match status" value="1"/>
</dbReference>
<dbReference type="SMART" id="SM00248">
    <property type="entry name" value="ANK"/>
    <property type="match status" value="2"/>
</dbReference>
<evidence type="ECO:0000256" key="1">
    <source>
        <dbReference type="PROSITE-ProRule" id="PRU00023"/>
    </source>
</evidence>
<reference evidence="3" key="1">
    <citation type="submission" date="2021-01" db="EMBL/GenBank/DDBJ databases">
        <authorList>
            <person name="Corre E."/>
            <person name="Pelletier E."/>
            <person name="Niang G."/>
            <person name="Scheremetjew M."/>
            <person name="Finn R."/>
            <person name="Kale V."/>
            <person name="Holt S."/>
            <person name="Cochrane G."/>
            <person name="Meng A."/>
            <person name="Brown T."/>
            <person name="Cohen L."/>
        </authorList>
    </citation>
    <scope>NUCLEOTIDE SEQUENCE</scope>
    <source>
        <strain evidence="3">CCMP 410</strain>
    </source>
</reference>
<proteinExistence type="predicted"/>
<dbReference type="InterPro" id="IPR002110">
    <property type="entry name" value="Ankyrin_rpt"/>
</dbReference>
<dbReference type="Pfam" id="PF13857">
    <property type="entry name" value="Ank_5"/>
    <property type="match status" value="1"/>
</dbReference>
<organism evidence="3">
    <name type="scientific">Grammatophora oceanica</name>
    <dbReference type="NCBI Taxonomy" id="210454"/>
    <lineage>
        <taxon>Eukaryota</taxon>
        <taxon>Sar</taxon>
        <taxon>Stramenopiles</taxon>
        <taxon>Ochrophyta</taxon>
        <taxon>Bacillariophyta</taxon>
        <taxon>Fragilariophyceae</taxon>
        <taxon>Fragilariophycidae</taxon>
        <taxon>Rhabdonematales</taxon>
        <taxon>Grammatophoraceae</taxon>
        <taxon>Grammatophora</taxon>
    </lineage>
</organism>
<dbReference type="AlphaFoldDB" id="A0A7S1V7Y7"/>
<evidence type="ECO:0000313" key="3">
    <source>
        <dbReference type="EMBL" id="CAD9291069.1"/>
    </source>
</evidence>